<accession>A0A4R6YL01</accession>
<feature type="transmembrane region" description="Helical" evidence="1">
    <location>
        <begin position="49"/>
        <end position="69"/>
    </location>
</feature>
<organism evidence="2 3">
    <name type="scientific">Tahibacter aquaticus</name>
    <dbReference type="NCBI Taxonomy" id="520092"/>
    <lineage>
        <taxon>Bacteria</taxon>
        <taxon>Pseudomonadati</taxon>
        <taxon>Pseudomonadota</taxon>
        <taxon>Gammaproteobacteria</taxon>
        <taxon>Lysobacterales</taxon>
        <taxon>Rhodanobacteraceae</taxon>
        <taxon>Tahibacter</taxon>
    </lineage>
</organism>
<keyword evidence="3" id="KW-1185">Reference proteome</keyword>
<proteinExistence type="predicted"/>
<dbReference type="AlphaFoldDB" id="A0A4R6YL01"/>
<evidence type="ECO:0000313" key="2">
    <source>
        <dbReference type="EMBL" id="TDR37708.1"/>
    </source>
</evidence>
<dbReference type="RefSeq" id="WP_133821668.1">
    <property type="nucleotide sequence ID" value="NZ_SNZH01000024.1"/>
</dbReference>
<evidence type="ECO:0000313" key="3">
    <source>
        <dbReference type="Proteomes" id="UP000295293"/>
    </source>
</evidence>
<name>A0A4R6YL01_9GAMM</name>
<feature type="transmembrane region" description="Helical" evidence="1">
    <location>
        <begin position="20"/>
        <end position="43"/>
    </location>
</feature>
<keyword evidence="1" id="KW-0472">Membrane</keyword>
<gene>
    <name evidence="2" type="ORF">DFR29_1245</name>
</gene>
<keyword evidence="1" id="KW-0812">Transmembrane</keyword>
<comment type="caution">
    <text evidence="2">The sequence shown here is derived from an EMBL/GenBank/DDBJ whole genome shotgun (WGS) entry which is preliminary data.</text>
</comment>
<keyword evidence="1" id="KW-1133">Transmembrane helix</keyword>
<protein>
    <submittedName>
        <fullName evidence="2">Uncharacterized protein</fullName>
    </submittedName>
</protein>
<dbReference type="Proteomes" id="UP000295293">
    <property type="component" value="Unassembled WGS sequence"/>
</dbReference>
<sequence>MNTPMTPRARWFANLGRVALALGFLAMLAAWISAMTATGVWWGFSTVHWFADATVLALLGIGCLVDAVFHASAGE</sequence>
<dbReference type="EMBL" id="SNZH01000024">
    <property type="protein sequence ID" value="TDR37708.1"/>
    <property type="molecule type" value="Genomic_DNA"/>
</dbReference>
<reference evidence="2 3" key="1">
    <citation type="submission" date="2019-03" db="EMBL/GenBank/DDBJ databases">
        <title>Genomic Encyclopedia of Type Strains, Phase IV (KMG-IV): sequencing the most valuable type-strain genomes for metagenomic binning, comparative biology and taxonomic classification.</title>
        <authorList>
            <person name="Goeker M."/>
        </authorList>
    </citation>
    <scope>NUCLEOTIDE SEQUENCE [LARGE SCALE GENOMIC DNA]</scope>
    <source>
        <strain evidence="2 3">DSM 21667</strain>
    </source>
</reference>
<evidence type="ECO:0000256" key="1">
    <source>
        <dbReference type="SAM" id="Phobius"/>
    </source>
</evidence>